<dbReference type="InterPro" id="IPR002656">
    <property type="entry name" value="Acyl_transf_3_dom"/>
</dbReference>
<protein>
    <submittedName>
        <fullName evidence="3">Heparan-alpha-glucosaminide N-acetyltransferase domain-containing protein</fullName>
    </submittedName>
</protein>
<name>A0ABY7AP18_9ALTE</name>
<organism evidence="3 4">
    <name type="scientific">Catenovulum adriaticum</name>
    <dbReference type="NCBI Taxonomy" id="2984846"/>
    <lineage>
        <taxon>Bacteria</taxon>
        <taxon>Pseudomonadati</taxon>
        <taxon>Pseudomonadota</taxon>
        <taxon>Gammaproteobacteria</taxon>
        <taxon>Alteromonadales</taxon>
        <taxon>Alteromonadaceae</taxon>
        <taxon>Catenovulum</taxon>
    </lineage>
</organism>
<feature type="transmembrane region" description="Helical" evidence="1">
    <location>
        <begin position="84"/>
        <end position="103"/>
    </location>
</feature>
<sequence length="358" mass="40780">MARITWLDSCRGMAILLLIAIHYIGALESRAVISLELLEYIQAFLRVATPFFILTFGFTYYVAHRKLLTKNSIGAFYNQKLCKRIAQIFLARQLIVVILAFRFPEQANGLYEILLYQSFSMGGEILTFYLLALIVAPLNIWMLNKIANWQYVLIWLIVYACAYYIGTHFVDSDSAGVLRLLFLDVYPFFPLMFLAAFGMLIGQFYFSVNSNQTRVNVLLPIAMFLLLFGGTGINVISEQPIHDLAIALFKAPPHFLYLSLYGGVTVLLILILAALTEHKLIPQTLSRVLAVVGRNTLIAYVAHYTLYLPSILAKLYKPVIWLEVVGFMVMLFTSFVLIYVWDTYKNNMKSKTVTKEPI</sequence>
<keyword evidence="1" id="KW-0812">Transmembrane</keyword>
<evidence type="ECO:0000313" key="3">
    <source>
        <dbReference type="EMBL" id="WAJ70973.1"/>
    </source>
</evidence>
<evidence type="ECO:0000256" key="1">
    <source>
        <dbReference type="SAM" id="Phobius"/>
    </source>
</evidence>
<accession>A0ABY7AP18</accession>
<dbReference type="EMBL" id="CP109965">
    <property type="protein sequence ID" value="WAJ70973.1"/>
    <property type="molecule type" value="Genomic_DNA"/>
</dbReference>
<feature type="transmembrane region" description="Helical" evidence="1">
    <location>
        <begin position="288"/>
        <end position="307"/>
    </location>
</feature>
<feature type="transmembrane region" description="Helical" evidence="1">
    <location>
        <begin position="217"/>
        <end position="236"/>
    </location>
</feature>
<evidence type="ECO:0000259" key="2">
    <source>
        <dbReference type="Pfam" id="PF01757"/>
    </source>
</evidence>
<feature type="transmembrane region" description="Helical" evidence="1">
    <location>
        <begin position="185"/>
        <end position="205"/>
    </location>
</feature>
<dbReference type="Proteomes" id="UP001163726">
    <property type="component" value="Chromosome"/>
</dbReference>
<feature type="transmembrane region" description="Helical" evidence="1">
    <location>
        <begin position="256"/>
        <end position="276"/>
    </location>
</feature>
<feature type="transmembrane region" description="Helical" evidence="1">
    <location>
        <begin position="319"/>
        <end position="341"/>
    </location>
</feature>
<keyword evidence="4" id="KW-1185">Reference proteome</keyword>
<proteinExistence type="predicted"/>
<dbReference type="RefSeq" id="WP_268075392.1">
    <property type="nucleotide sequence ID" value="NZ_CP109965.1"/>
</dbReference>
<feature type="transmembrane region" description="Helical" evidence="1">
    <location>
        <begin position="148"/>
        <end position="165"/>
    </location>
</feature>
<reference evidence="3" key="1">
    <citation type="submission" date="2022-10" db="EMBL/GenBank/DDBJ databases">
        <title>Catenovulum adriacola sp. nov. isolated in the Harbour of Susak.</title>
        <authorList>
            <person name="Schoch T."/>
            <person name="Reich S.J."/>
            <person name="Stoeferle S."/>
            <person name="Flaiz M."/>
            <person name="Kazda M."/>
            <person name="Riedel C.U."/>
            <person name="Duerre P."/>
        </authorList>
    </citation>
    <scope>NUCLEOTIDE SEQUENCE</scope>
    <source>
        <strain evidence="3">TS8</strain>
    </source>
</reference>
<feature type="domain" description="Acyltransferase 3" evidence="2">
    <location>
        <begin position="5"/>
        <end position="338"/>
    </location>
</feature>
<feature type="transmembrane region" description="Helical" evidence="1">
    <location>
        <begin position="115"/>
        <end position="136"/>
    </location>
</feature>
<feature type="transmembrane region" description="Helical" evidence="1">
    <location>
        <begin position="43"/>
        <end position="63"/>
    </location>
</feature>
<keyword evidence="1" id="KW-1133">Transmembrane helix</keyword>
<gene>
    <name evidence="3" type="ORF">OLW01_04000</name>
</gene>
<keyword evidence="1" id="KW-0472">Membrane</keyword>
<evidence type="ECO:0000313" key="4">
    <source>
        <dbReference type="Proteomes" id="UP001163726"/>
    </source>
</evidence>
<dbReference type="Pfam" id="PF01757">
    <property type="entry name" value="Acyl_transf_3"/>
    <property type="match status" value="1"/>
</dbReference>
<feature type="transmembrane region" description="Helical" evidence="1">
    <location>
        <begin position="12"/>
        <end position="31"/>
    </location>
</feature>